<evidence type="ECO:0000256" key="1">
    <source>
        <dbReference type="SAM" id="MobiDB-lite"/>
    </source>
</evidence>
<protein>
    <submittedName>
        <fullName evidence="2">Uncharacterized protein</fullName>
    </submittedName>
</protein>
<evidence type="ECO:0000313" key="3">
    <source>
        <dbReference type="Proteomes" id="UP000092598"/>
    </source>
</evidence>
<dbReference type="Proteomes" id="UP000092598">
    <property type="component" value="Chromosome"/>
</dbReference>
<dbReference type="PATRIC" id="fig|1915.4.peg.5533"/>
<name>A0A1B1MF25_STRLN</name>
<dbReference type="EMBL" id="CP016438">
    <property type="protein sequence ID" value="ANS67206.1"/>
    <property type="molecule type" value="Genomic_DNA"/>
</dbReference>
<organism evidence="2 3">
    <name type="scientific">Streptomyces lincolnensis</name>
    <dbReference type="NCBI Taxonomy" id="1915"/>
    <lineage>
        <taxon>Bacteria</taxon>
        <taxon>Bacillati</taxon>
        <taxon>Actinomycetota</taxon>
        <taxon>Actinomycetes</taxon>
        <taxon>Kitasatosporales</taxon>
        <taxon>Streptomycetaceae</taxon>
        <taxon>Streptomyces</taxon>
    </lineage>
</organism>
<evidence type="ECO:0000313" key="2">
    <source>
        <dbReference type="EMBL" id="ANS67206.1"/>
    </source>
</evidence>
<gene>
    <name evidence="2" type="ORF">SLINC_4982</name>
</gene>
<accession>A0A1B1MF25</accession>
<feature type="compositionally biased region" description="Basic and acidic residues" evidence="1">
    <location>
        <begin position="12"/>
        <end position="22"/>
    </location>
</feature>
<sequence>MSGVTVSMLWQGHRDPRSEGCERPSLSMCGAPEGLRKGAAQLRHELSSVRIARRIGVPPQQRGSHTGETCPDLFELSDGNYAIIGTEATAALDPHLPPDAARADYERIVVITRETLIRAKKDIPDV</sequence>
<proteinExistence type="predicted"/>
<dbReference type="AlphaFoldDB" id="A0A1B1MF25"/>
<reference evidence="2 3" key="1">
    <citation type="submission" date="2016-07" db="EMBL/GenBank/DDBJ databases">
        <title>Enhancement of antibiotic productionsby engineered nitrateutilization in actinobacteria.</title>
        <authorList>
            <person name="Meng S.C."/>
        </authorList>
    </citation>
    <scope>NUCLEOTIDE SEQUENCE [LARGE SCALE GENOMIC DNA]</scope>
    <source>
        <strain evidence="2 3">NRRL 2936</strain>
    </source>
</reference>
<keyword evidence="3" id="KW-1185">Reference proteome</keyword>
<feature type="region of interest" description="Disordered" evidence="1">
    <location>
        <begin position="1"/>
        <end position="25"/>
    </location>
</feature>
<dbReference type="KEGG" id="sls:SLINC_4982"/>